<evidence type="ECO:0000313" key="3">
    <source>
        <dbReference type="Proteomes" id="UP000728032"/>
    </source>
</evidence>
<organism evidence="2">
    <name type="scientific">Oppiella nova</name>
    <dbReference type="NCBI Taxonomy" id="334625"/>
    <lineage>
        <taxon>Eukaryota</taxon>
        <taxon>Metazoa</taxon>
        <taxon>Ecdysozoa</taxon>
        <taxon>Arthropoda</taxon>
        <taxon>Chelicerata</taxon>
        <taxon>Arachnida</taxon>
        <taxon>Acari</taxon>
        <taxon>Acariformes</taxon>
        <taxon>Sarcoptiformes</taxon>
        <taxon>Oribatida</taxon>
        <taxon>Brachypylina</taxon>
        <taxon>Oppioidea</taxon>
        <taxon>Oppiidae</taxon>
        <taxon>Oppiella</taxon>
    </lineage>
</organism>
<gene>
    <name evidence="2" type="ORF">ONB1V03_LOCUS21108</name>
</gene>
<evidence type="ECO:0000313" key="2">
    <source>
        <dbReference type="EMBL" id="CAD7664550.1"/>
    </source>
</evidence>
<reference evidence="2" key="1">
    <citation type="submission" date="2020-11" db="EMBL/GenBank/DDBJ databases">
        <authorList>
            <person name="Tran Van P."/>
        </authorList>
    </citation>
    <scope>NUCLEOTIDE SEQUENCE</scope>
</reference>
<proteinExistence type="predicted"/>
<protein>
    <submittedName>
        <fullName evidence="2">Uncharacterized protein</fullName>
    </submittedName>
</protein>
<dbReference type="EMBL" id="CAJPVJ010039236">
    <property type="protein sequence ID" value="CAG2181687.1"/>
    <property type="molecule type" value="Genomic_DNA"/>
</dbReference>
<accession>A0A7R9MQG6</accession>
<keyword evidence="3" id="KW-1185">Reference proteome</keyword>
<dbReference type="AlphaFoldDB" id="A0A7R9MQG6"/>
<evidence type="ECO:0000256" key="1">
    <source>
        <dbReference type="SAM" id="MobiDB-lite"/>
    </source>
</evidence>
<dbReference type="Proteomes" id="UP000728032">
    <property type="component" value="Unassembled WGS sequence"/>
</dbReference>
<sequence>MSSRKDCPIGRSRGAGSVSEVAGDIPESTHSSGTGGAAQDMR</sequence>
<feature type="region of interest" description="Disordered" evidence="1">
    <location>
        <begin position="1"/>
        <end position="42"/>
    </location>
</feature>
<name>A0A7R9MQG6_9ACAR</name>
<dbReference type="EMBL" id="OC954061">
    <property type="protein sequence ID" value="CAD7664550.1"/>
    <property type="molecule type" value="Genomic_DNA"/>
</dbReference>